<evidence type="ECO:0000313" key="2">
    <source>
        <dbReference type="Proteomes" id="UP000247681"/>
    </source>
</evidence>
<keyword evidence="2" id="KW-1185">Reference proteome</keyword>
<reference evidence="1 2" key="1">
    <citation type="submission" date="2018-05" db="EMBL/GenBank/DDBJ databases">
        <title>Flavobacterium sp. strain IMCC34758, incomplete genome.</title>
        <authorList>
            <person name="Joung Y."/>
        </authorList>
    </citation>
    <scope>NUCLEOTIDE SEQUENCE [LARGE SCALE GENOMIC DNA]</scope>
    <source>
        <strain evidence="1 2">IMCC34758</strain>
    </source>
</reference>
<dbReference type="EMBL" id="QJHL01000028">
    <property type="protein sequence ID" value="PXY42890.1"/>
    <property type="molecule type" value="Genomic_DNA"/>
</dbReference>
<accession>A0A2V4BYX1</accession>
<dbReference type="AlphaFoldDB" id="A0A2V4BYX1"/>
<name>A0A2V4BYX1_9FLAO</name>
<dbReference type="Proteomes" id="UP000247681">
    <property type="component" value="Unassembled WGS sequence"/>
</dbReference>
<protein>
    <recommendedName>
        <fullName evidence="3">Adhesin</fullName>
    </recommendedName>
</protein>
<feature type="non-terminal residue" evidence="1">
    <location>
        <position position="1"/>
    </location>
</feature>
<organism evidence="1 2">
    <name type="scientific">Flavobacterium hydrophilum</name>
    <dbReference type="NCBI Taxonomy" id="2211445"/>
    <lineage>
        <taxon>Bacteria</taxon>
        <taxon>Pseudomonadati</taxon>
        <taxon>Bacteroidota</taxon>
        <taxon>Flavobacteriia</taxon>
        <taxon>Flavobacteriales</taxon>
        <taxon>Flavobacteriaceae</taxon>
        <taxon>Flavobacterium</taxon>
    </lineage>
</organism>
<evidence type="ECO:0000313" key="1">
    <source>
        <dbReference type="EMBL" id="PXY42890.1"/>
    </source>
</evidence>
<feature type="non-terminal residue" evidence="1">
    <location>
        <position position="85"/>
    </location>
</feature>
<gene>
    <name evidence="1" type="ORF">DMB68_23190</name>
</gene>
<comment type="caution">
    <text evidence="1">The sequence shown here is derived from an EMBL/GenBank/DDBJ whole genome shotgun (WGS) entry which is preliminary data.</text>
</comment>
<sequence>AYSYEVSANGGSTYTAMASNVYTTATAGTYTFRVTDSNTPGCTVTTTATVNTISDPTVTATQVNVSCNGGASNGSVTLTGAGGSG</sequence>
<evidence type="ECO:0008006" key="3">
    <source>
        <dbReference type="Google" id="ProtNLM"/>
    </source>
</evidence>
<proteinExistence type="predicted"/>
<dbReference type="RefSeq" id="WP_165830201.1">
    <property type="nucleotide sequence ID" value="NZ_QJHL01000028.1"/>
</dbReference>